<feature type="compositionally biased region" description="Pro residues" evidence="1">
    <location>
        <begin position="170"/>
        <end position="186"/>
    </location>
</feature>
<evidence type="ECO:0000313" key="4">
    <source>
        <dbReference type="EMBL" id="MBB4938607.1"/>
    </source>
</evidence>
<dbReference type="PRINTS" id="PR01217">
    <property type="entry name" value="PRICHEXTENSN"/>
</dbReference>
<feature type="transmembrane region" description="Helical" evidence="2">
    <location>
        <begin position="215"/>
        <end position="233"/>
    </location>
</feature>
<sequence>MTMRRWRGLLGAAVLTTCVAAPALAGSAGTAAFAHDRDDPPAPCQETERGEWLLRISVPACGPPFLLRVTLGNGSRPAEPERPEPGHPEEPAPAEPANPIPEQPAPEPPPPSAPPPPTPPSAPPPPTPPPPSPPSPPPPPPVLPAPPTPRPSVTPPAEPPSPPRRAALPPLLPPPTPTPPPTPRPIRPSVSPRLLERQMVLNRFADRRQGTDRRLVILVVFTGVISVTAVAALNGRARR</sequence>
<evidence type="ECO:0000313" key="5">
    <source>
        <dbReference type="Proteomes" id="UP000534286"/>
    </source>
</evidence>
<feature type="compositionally biased region" description="Basic and acidic residues" evidence="1">
    <location>
        <begin position="78"/>
        <end position="90"/>
    </location>
</feature>
<accession>A0A7W7W8R9</accession>
<evidence type="ECO:0000256" key="2">
    <source>
        <dbReference type="SAM" id="Phobius"/>
    </source>
</evidence>
<evidence type="ECO:0000256" key="1">
    <source>
        <dbReference type="SAM" id="MobiDB-lite"/>
    </source>
</evidence>
<keyword evidence="3" id="KW-0732">Signal</keyword>
<keyword evidence="2" id="KW-0812">Transmembrane</keyword>
<gene>
    <name evidence="4" type="ORF">FHR32_002912</name>
</gene>
<proteinExistence type="predicted"/>
<dbReference type="RefSeq" id="WP_184754756.1">
    <property type="nucleotide sequence ID" value="NZ_BAABEK010000011.1"/>
</dbReference>
<dbReference type="EMBL" id="JACHJU010000001">
    <property type="protein sequence ID" value="MBB4938607.1"/>
    <property type="molecule type" value="Genomic_DNA"/>
</dbReference>
<comment type="caution">
    <text evidence="4">The sequence shown here is derived from an EMBL/GenBank/DDBJ whole genome shotgun (WGS) entry which is preliminary data.</text>
</comment>
<protein>
    <submittedName>
        <fullName evidence="4">Uncharacterized protein</fullName>
    </submittedName>
</protein>
<keyword evidence="2" id="KW-1133">Transmembrane helix</keyword>
<feature type="region of interest" description="Disordered" evidence="1">
    <location>
        <begin position="71"/>
        <end position="192"/>
    </location>
</feature>
<keyword evidence="5" id="KW-1185">Reference proteome</keyword>
<name>A0A7W7W8R9_9ACTN</name>
<feature type="compositionally biased region" description="Pro residues" evidence="1">
    <location>
        <begin position="91"/>
        <end position="163"/>
    </location>
</feature>
<feature type="signal peptide" evidence="3">
    <location>
        <begin position="1"/>
        <end position="25"/>
    </location>
</feature>
<feature type="chain" id="PRO_5038460421" evidence="3">
    <location>
        <begin position="26"/>
        <end position="239"/>
    </location>
</feature>
<dbReference type="AlphaFoldDB" id="A0A7W7W8R9"/>
<reference evidence="4 5" key="1">
    <citation type="submission" date="2020-08" db="EMBL/GenBank/DDBJ databases">
        <title>Sequencing the genomes of 1000 actinobacteria strains.</title>
        <authorList>
            <person name="Klenk H.-P."/>
        </authorList>
    </citation>
    <scope>NUCLEOTIDE SEQUENCE [LARGE SCALE GENOMIC DNA]</scope>
    <source>
        <strain evidence="4 5">DSM 43023</strain>
    </source>
</reference>
<evidence type="ECO:0000256" key="3">
    <source>
        <dbReference type="SAM" id="SignalP"/>
    </source>
</evidence>
<organism evidence="4 5">
    <name type="scientific">Streptosporangium album</name>
    <dbReference type="NCBI Taxonomy" id="47479"/>
    <lineage>
        <taxon>Bacteria</taxon>
        <taxon>Bacillati</taxon>
        <taxon>Actinomycetota</taxon>
        <taxon>Actinomycetes</taxon>
        <taxon>Streptosporangiales</taxon>
        <taxon>Streptosporangiaceae</taxon>
        <taxon>Streptosporangium</taxon>
    </lineage>
</organism>
<dbReference type="Proteomes" id="UP000534286">
    <property type="component" value="Unassembled WGS sequence"/>
</dbReference>
<keyword evidence="2" id="KW-0472">Membrane</keyword>